<dbReference type="GO" id="GO:0000155">
    <property type="term" value="F:phosphorelay sensor kinase activity"/>
    <property type="evidence" value="ECO:0007669"/>
    <property type="project" value="InterPro"/>
</dbReference>
<dbReference type="SMART" id="SM00388">
    <property type="entry name" value="HisKA"/>
    <property type="match status" value="1"/>
</dbReference>
<dbReference type="InterPro" id="IPR004358">
    <property type="entry name" value="Sig_transdc_His_kin-like_C"/>
</dbReference>
<dbReference type="InterPro" id="IPR050428">
    <property type="entry name" value="TCS_sensor_his_kinase"/>
</dbReference>
<dbReference type="SUPFAM" id="SSF55874">
    <property type="entry name" value="ATPase domain of HSP90 chaperone/DNA topoisomerase II/histidine kinase"/>
    <property type="match status" value="1"/>
</dbReference>
<dbReference type="InterPro" id="IPR005467">
    <property type="entry name" value="His_kinase_dom"/>
</dbReference>
<comment type="caution">
    <text evidence="15">The sequence shown here is derived from an EMBL/GenBank/DDBJ whole genome shotgun (WGS) entry which is preliminary data.</text>
</comment>
<name>A0A1J5SVG3_9ZZZZ</name>
<dbReference type="GO" id="GO:0005524">
    <property type="term" value="F:ATP binding"/>
    <property type="evidence" value="ECO:0007669"/>
    <property type="project" value="UniProtKB-KW"/>
</dbReference>
<evidence type="ECO:0000256" key="5">
    <source>
        <dbReference type="ARBA" id="ARBA00022679"/>
    </source>
</evidence>
<keyword evidence="10 13" id="KW-1133">Transmembrane helix</keyword>
<feature type="transmembrane region" description="Helical" evidence="13">
    <location>
        <begin position="7"/>
        <end position="31"/>
    </location>
</feature>
<evidence type="ECO:0000256" key="7">
    <source>
        <dbReference type="ARBA" id="ARBA00022741"/>
    </source>
</evidence>
<evidence type="ECO:0000256" key="2">
    <source>
        <dbReference type="ARBA" id="ARBA00004141"/>
    </source>
</evidence>
<dbReference type="EC" id="2.7.13.3" evidence="3"/>
<dbReference type="SMART" id="SM00387">
    <property type="entry name" value="HATPase_c"/>
    <property type="match status" value="1"/>
</dbReference>
<dbReference type="InterPro" id="IPR036890">
    <property type="entry name" value="HATPase_C_sf"/>
</dbReference>
<dbReference type="Gene3D" id="1.10.287.130">
    <property type="match status" value="1"/>
</dbReference>
<dbReference type="EMBL" id="MLJW01000017">
    <property type="protein sequence ID" value="OIR12463.1"/>
    <property type="molecule type" value="Genomic_DNA"/>
</dbReference>
<reference evidence="15" key="1">
    <citation type="submission" date="2016-10" db="EMBL/GenBank/DDBJ databases">
        <title>Sequence of Gallionella enrichment culture.</title>
        <authorList>
            <person name="Poehlein A."/>
            <person name="Muehling M."/>
            <person name="Daniel R."/>
        </authorList>
    </citation>
    <scope>NUCLEOTIDE SEQUENCE</scope>
</reference>
<feature type="transmembrane region" description="Helical" evidence="13">
    <location>
        <begin position="138"/>
        <end position="161"/>
    </location>
</feature>
<dbReference type="AlphaFoldDB" id="A0A1J5SVG3"/>
<dbReference type="Pfam" id="PF02518">
    <property type="entry name" value="HATPase_c"/>
    <property type="match status" value="1"/>
</dbReference>
<evidence type="ECO:0000256" key="11">
    <source>
        <dbReference type="ARBA" id="ARBA00023012"/>
    </source>
</evidence>
<evidence type="ECO:0000256" key="8">
    <source>
        <dbReference type="ARBA" id="ARBA00022777"/>
    </source>
</evidence>
<dbReference type="InterPro" id="IPR003661">
    <property type="entry name" value="HisK_dim/P_dom"/>
</dbReference>
<evidence type="ECO:0000256" key="4">
    <source>
        <dbReference type="ARBA" id="ARBA00022553"/>
    </source>
</evidence>
<dbReference type="Pfam" id="PF00512">
    <property type="entry name" value="HisKA"/>
    <property type="match status" value="1"/>
</dbReference>
<evidence type="ECO:0000259" key="14">
    <source>
        <dbReference type="PROSITE" id="PS50109"/>
    </source>
</evidence>
<evidence type="ECO:0000256" key="3">
    <source>
        <dbReference type="ARBA" id="ARBA00012438"/>
    </source>
</evidence>
<dbReference type="CDD" id="cd00082">
    <property type="entry name" value="HisKA"/>
    <property type="match status" value="1"/>
</dbReference>
<evidence type="ECO:0000256" key="10">
    <source>
        <dbReference type="ARBA" id="ARBA00022989"/>
    </source>
</evidence>
<dbReference type="Gene3D" id="3.30.565.10">
    <property type="entry name" value="Histidine kinase-like ATPase, C-terminal domain"/>
    <property type="match status" value="1"/>
</dbReference>
<dbReference type="SUPFAM" id="SSF47384">
    <property type="entry name" value="Homodimeric domain of signal transducing histidine kinase"/>
    <property type="match status" value="1"/>
</dbReference>
<evidence type="ECO:0000313" key="15">
    <source>
        <dbReference type="EMBL" id="OIR12463.1"/>
    </source>
</evidence>
<evidence type="ECO:0000256" key="1">
    <source>
        <dbReference type="ARBA" id="ARBA00000085"/>
    </source>
</evidence>
<gene>
    <name evidence="15" type="primary">qseC_5</name>
    <name evidence="15" type="ORF">GALL_61620</name>
</gene>
<dbReference type="InterPro" id="IPR003594">
    <property type="entry name" value="HATPase_dom"/>
</dbReference>
<keyword evidence="5 15" id="KW-0808">Transferase</keyword>
<dbReference type="PANTHER" id="PTHR45436:SF14">
    <property type="entry name" value="SENSOR PROTEIN QSEC"/>
    <property type="match status" value="1"/>
</dbReference>
<sequence>MRSIRQSLLLWLMLGMMVAICIAGLSSYYLAQDEANELFDYQIKQVGLSLHGQTQPSEIAVAADEDPEEDNVIQIWDALDKPLFTSYPTRALPRYVTSGLHTVNYHQQPWRIYNAQRSGQFIQVAQPLKVRDELAAGLAMRMLIPFFVLIPLLAGLIWWVVGRSLSPLQAVTTAVSIRHEDAMQALDETGLPKEIRPMVAALNQLLKRLNHALQTQRAFIADAAHELRTPLTALKLQLQLTERATTKEQRAAGFVKLNERLDRSIHLVRQLLTLARSESKEQSEKFAPVDLSALVQNVVEDFKPLAEVRQTDLQLDVKPNVMVSGQQENLRILVSNLIDNAIRYTSNSGQVRVSVTREEGGIVLHVIDNGSGIPEQERDRVLDRFYRREGTEETGGGLGLAIVRNITEAHHATLTLSDNLISSGLIVTVKFPS</sequence>
<dbReference type="InterPro" id="IPR013727">
    <property type="entry name" value="2CSK_N"/>
</dbReference>
<evidence type="ECO:0000256" key="12">
    <source>
        <dbReference type="ARBA" id="ARBA00023136"/>
    </source>
</evidence>
<protein>
    <recommendedName>
        <fullName evidence="3">histidine kinase</fullName>
        <ecNumber evidence="3">2.7.13.3</ecNumber>
    </recommendedName>
</protein>
<comment type="subcellular location">
    <subcellularLocation>
        <location evidence="2">Membrane</location>
        <topology evidence="2">Multi-pass membrane protein</topology>
    </subcellularLocation>
</comment>
<evidence type="ECO:0000256" key="9">
    <source>
        <dbReference type="ARBA" id="ARBA00022840"/>
    </source>
</evidence>
<evidence type="ECO:0000256" key="6">
    <source>
        <dbReference type="ARBA" id="ARBA00022692"/>
    </source>
</evidence>
<dbReference type="CDD" id="cd00075">
    <property type="entry name" value="HATPase"/>
    <property type="match status" value="1"/>
</dbReference>
<keyword evidence="4" id="KW-0597">Phosphoprotein</keyword>
<dbReference type="InterPro" id="IPR036097">
    <property type="entry name" value="HisK_dim/P_sf"/>
</dbReference>
<dbReference type="GO" id="GO:0005886">
    <property type="term" value="C:plasma membrane"/>
    <property type="evidence" value="ECO:0007669"/>
    <property type="project" value="TreeGrafter"/>
</dbReference>
<keyword evidence="7" id="KW-0547">Nucleotide-binding</keyword>
<keyword evidence="11" id="KW-0902">Two-component regulatory system</keyword>
<evidence type="ECO:0000256" key="13">
    <source>
        <dbReference type="SAM" id="Phobius"/>
    </source>
</evidence>
<proteinExistence type="predicted"/>
<organism evidence="15">
    <name type="scientific">mine drainage metagenome</name>
    <dbReference type="NCBI Taxonomy" id="410659"/>
    <lineage>
        <taxon>unclassified sequences</taxon>
        <taxon>metagenomes</taxon>
        <taxon>ecological metagenomes</taxon>
    </lineage>
</organism>
<keyword evidence="6 13" id="KW-0812">Transmembrane</keyword>
<dbReference type="PANTHER" id="PTHR45436">
    <property type="entry name" value="SENSOR HISTIDINE KINASE YKOH"/>
    <property type="match status" value="1"/>
</dbReference>
<dbReference type="PRINTS" id="PR00344">
    <property type="entry name" value="BCTRLSENSOR"/>
</dbReference>
<keyword evidence="8" id="KW-0418">Kinase</keyword>
<keyword evidence="9" id="KW-0067">ATP-binding</keyword>
<accession>A0A1J5SVG3</accession>
<comment type="catalytic activity">
    <reaction evidence="1">
        <text>ATP + protein L-histidine = ADP + protein N-phospho-L-histidine.</text>
        <dbReference type="EC" id="2.7.13.3"/>
    </reaction>
</comment>
<keyword evidence="12 13" id="KW-0472">Membrane</keyword>
<dbReference type="Pfam" id="PF08521">
    <property type="entry name" value="2CSK_N"/>
    <property type="match status" value="1"/>
</dbReference>
<feature type="domain" description="Histidine kinase" evidence="14">
    <location>
        <begin position="222"/>
        <end position="433"/>
    </location>
</feature>
<dbReference type="PROSITE" id="PS50109">
    <property type="entry name" value="HIS_KIN"/>
    <property type="match status" value="1"/>
</dbReference>